<reference evidence="2 3" key="1">
    <citation type="journal article" date="2015" name="Nature">
        <title>rRNA introns, odd ribosomes, and small enigmatic genomes across a large radiation of phyla.</title>
        <authorList>
            <person name="Brown C.T."/>
            <person name="Hug L.A."/>
            <person name="Thomas B.C."/>
            <person name="Sharon I."/>
            <person name="Castelle C.J."/>
            <person name="Singh A."/>
            <person name="Wilkins M.J."/>
            <person name="Williams K.H."/>
            <person name="Banfield J.F."/>
        </authorList>
    </citation>
    <scope>NUCLEOTIDE SEQUENCE [LARGE SCALE GENOMIC DNA]</scope>
</reference>
<feature type="transmembrane region" description="Helical" evidence="1">
    <location>
        <begin position="71"/>
        <end position="88"/>
    </location>
</feature>
<name>A0A0G0AQJ4_9BACT</name>
<evidence type="ECO:0000256" key="1">
    <source>
        <dbReference type="SAM" id="Phobius"/>
    </source>
</evidence>
<gene>
    <name evidence="2" type="ORF">UR52_C0014G0003</name>
</gene>
<protein>
    <submittedName>
        <fullName evidence="2">Uncharacterized protein</fullName>
    </submittedName>
</protein>
<dbReference type="Proteomes" id="UP000034176">
    <property type="component" value="Unassembled WGS sequence"/>
</dbReference>
<dbReference type="AlphaFoldDB" id="A0A0G0AQJ4"/>
<evidence type="ECO:0000313" key="2">
    <source>
        <dbReference type="EMBL" id="KKP59099.1"/>
    </source>
</evidence>
<accession>A0A0G0AQJ4</accession>
<sequence length="91" mass="10547">MNIWQKEALEAVYQQVTSNQEMINKIVNGRLPEDALTNLSLDEKDKTALEEAAKVAKNYFDDEHLLDQKDVLLNMILTFGLSLNSYILRRY</sequence>
<keyword evidence="1" id="KW-0472">Membrane</keyword>
<proteinExistence type="predicted"/>
<comment type="caution">
    <text evidence="2">The sequence shown here is derived from an EMBL/GenBank/DDBJ whole genome shotgun (WGS) entry which is preliminary data.</text>
</comment>
<evidence type="ECO:0000313" key="3">
    <source>
        <dbReference type="Proteomes" id="UP000034176"/>
    </source>
</evidence>
<keyword evidence="1" id="KW-0812">Transmembrane</keyword>
<organism evidence="2 3">
    <name type="scientific">Candidatus Gottesmanbacteria bacterium GW2011_GWA1_34_13</name>
    <dbReference type="NCBI Taxonomy" id="1618434"/>
    <lineage>
        <taxon>Bacteria</taxon>
        <taxon>Candidatus Gottesmaniibacteriota</taxon>
    </lineage>
</organism>
<dbReference type="EMBL" id="LBPN01000014">
    <property type="protein sequence ID" value="KKP59099.1"/>
    <property type="molecule type" value="Genomic_DNA"/>
</dbReference>
<keyword evidence="1" id="KW-1133">Transmembrane helix</keyword>